<evidence type="ECO:0000256" key="13">
    <source>
        <dbReference type="ARBA" id="ARBA00023136"/>
    </source>
</evidence>
<protein>
    <recommendedName>
        <fullName evidence="2">non-specific serine/threonine protein kinase</fullName>
        <ecNumber evidence="2">2.7.11.1</ecNumber>
    </recommendedName>
</protein>
<comment type="catalytic activity">
    <reaction evidence="15">
        <text>L-threonyl-[protein] + ATP = O-phospho-L-threonyl-[protein] + ADP + H(+)</text>
        <dbReference type="Rhea" id="RHEA:46608"/>
        <dbReference type="Rhea" id="RHEA-COMP:11060"/>
        <dbReference type="Rhea" id="RHEA-COMP:11605"/>
        <dbReference type="ChEBI" id="CHEBI:15378"/>
        <dbReference type="ChEBI" id="CHEBI:30013"/>
        <dbReference type="ChEBI" id="CHEBI:30616"/>
        <dbReference type="ChEBI" id="CHEBI:61977"/>
        <dbReference type="ChEBI" id="CHEBI:456216"/>
        <dbReference type="EC" id="2.7.11.1"/>
    </reaction>
</comment>
<dbReference type="InterPro" id="IPR000719">
    <property type="entry name" value="Prot_kinase_dom"/>
</dbReference>
<evidence type="ECO:0000256" key="12">
    <source>
        <dbReference type="ARBA" id="ARBA00022989"/>
    </source>
</evidence>
<evidence type="ECO:0000256" key="5">
    <source>
        <dbReference type="ARBA" id="ARBA00022679"/>
    </source>
</evidence>
<dbReference type="GO" id="GO:0004674">
    <property type="term" value="F:protein serine/threonine kinase activity"/>
    <property type="evidence" value="ECO:0007669"/>
    <property type="project" value="UniProtKB-KW"/>
</dbReference>
<feature type="domain" description="Protein kinase" evidence="20">
    <location>
        <begin position="725"/>
        <end position="1002"/>
    </location>
</feature>
<evidence type="ECO:0000313" key="21">
    <source>
        <dbReference type="EMBL" id="KAL2652522.1"/>
    </source>
</evidence>
<evidence type="ECO:0000256" key="11">
    <source>
        <dbReference type="ARBA" id="ARBA00022840"/>
    </source>
</evidence>
<dbReference type="InterPro" id="IPR001611">
    <property type="entry name" value="Leu-rich_rpt"/>
</dbReference>
<dbReference type="PANTHER" id="PTHR48006">
    <property type="entry name" value="LEUCINE-RICH REPEAT-CONTAINING PROTEIN DDB_G0281931-RELATED"/>
    <property type="match status" value="1"/>
</dbReference>
<dbReference type="InterPro" id="IPR008271">
    <property type="entry name" value="Ser/Thr_kinase_AS"/>
</dbReference>
<dbReference type="GO" id="GO:0005524">
    <property type="term" value="F:ATP binding"/>
    <property type="evidence" value="ECO:0007669"/>
    <property type="project" value="UniProtKB-UniRule"/>
</dbReference>
<evidence type="ECO:0000256" key="7">
    <source>
        <dbReference type="ARBA" id="ARBA00022729"/>
    </source>
</evidence>
<evidence type="ECO:0000259" key="20">
    <source>
        <dbReference type="PROSITE" id="PS50011"/>
    </source>
</evidence>
<keyword evidence="3" id="KW-0723">Serine/threonine-protein kinase</keyword>
<evidence type="ECO:0000256" key="8">
    <source>
        <dbReference type="ARBA" id="ARBA00022737"/>
    </source>
</evidence>
<dbReference type="PROSITE" id="PS50011">
    <property type="entry name" value="PROTEIN_KINASE_DOM"/>
    <property type="match status" value="1"/>
</dbReference>
<dbReference type="SMART" id="SM00369">
    <property type="entry name" value="LRR_TYP"/>
    <property type="match status" value="3"/>
</dbReference>
<keyword evidence="5" id="KW-0808">Transferase</keyword>
<dbReference type="Pfam" id="PF07714">
    <property type="entry name" value="PK_Tyr_Ser-Thr"/>
    <property type="match status" value="1"/>
</dbReference>
<dbReference type="PANTHER" id="PTHR48006:SF84">
    <property type="entry name" value="REPEAT TRANSMEMBRANE PROTEIN KINASE, PUTATIVE, EXPRESSED-RELATED"/>
    <property type="match status" value="1"/>
</dbReference>
<feature type="compositionally biased region" description="Polar residues" evidence="18">
    <location>
        <begin position="1018"/>
        <end position="1033"/>
    </location>
</feature>
<dbReference type="SUPFAM" id="SSF56112">
    <property type="entry name" value="Protein kinase-like (PK-like)"/>
    <property type="match status" value="1"/>
</dbReference>
<evidence type="ECO:0000256" key="9">
    <source>
        <dbReference type="ARBA" id="ARBA00022741"/>
    </source>
</evidence>
<feature type="transmembrane region" description="Helical" evidence="19">
    <location>
        <begin position="663"/>
        <end position="687"/>
    </location>
</feature>
<gene>
    <name evidence="21" type="ORF">R1flu_020650</name>
</gene>
<dbReference type="FunFam" id="3.80.10.10:FF:000041">
    <property type="entry name" value="LRR receptor-like serine/threonine-protein kinase ERECTA"/>
    <property type="match status" value="1"/>
</dbReference>
<dbReference type="CDD" id="cd14066">
    <property type="entry name" value="STKc_IRAK"/>
    <property type="match status" value="1"/>
</dbReference>
<dbReference type="PRINTS" id="PR00019">
    <property type="entry name" value="LEURICHRPT"/>
</dbReference>
<dbReference type="Gene3D" id="3.30.200.20">
    <property type="entry name" value="Phosphorylase Kinase, domain 1"/>
    <property type="match status" value="1"/>
</dbReference>
<evidence type="ECO:0000256" key="16">
    <source>
        <dbReference type="ARBA" id="ARBA00048679"/>
    </source>
</evidence>
<keyword evidence="12 19" id="KW-1133">Transmembrane helix</keyword>
<dbReference type="InterPro" id="IPR032675">
    <property type="entry name" value="LRR_dom_sf"/>
</dbReference>
<keyword evidence="22" id="KW-1185">Reference proteome</keyword>
<dbReference type="InterPro" id="IPR024788">
    <property type="entry name" value="Malectin-like_Carb-bd_dom"/>
</dbReference>
<comment type="catalytic activity">
    <reaction evidence="16">
        <text>L-seryl-[protein] + ATP = O-phospho-L-seryl-[protein] + ADP + H(+)</text>
        <dbReference type="Rhea" id="RHEA:17989"/>
        <dbReference type="Rhea" id="RHEA-COMP:9863"/>
        <dbReference type="Rhea" id="RHEA-COMP:11604"/>
        <dbReference type="ChEBI" id="CHEBI:15378"/>
        <dbReference type="ChEBI" id="CHEBI:29999"/>
        <dbReference type="ChEBI" id="CHEBI:30616"/>
        <dbReference type="ChEBI" id="CHEBI:83421"/>
        <dbReference type="ChEBI" id="CHEBI:456216"/>
        <dbReference type="EC" id="2.7.11.1"/>
    </reaction>
</comment>
<proteinExistence type="predicted"/>
<keyword evidence="14" id="KW-0325">Glycoprotein</keyword>
<dbReference type="SUPFAM" id="SSF52058">
    <property type="entry name" value="L domain-like"/>
    <property type="match status" value="1"/>
</dbReference>
<comment type="caution">
    <text evidence="21">The sequence shown here is derived from an EMBL/GenBank/DDBJ whole genome shotgun (WGS) entry which is preliminary data.</text>
</comment>
<evidence type="ECO:0000256" key="19">
    <source>
        <dbReference type="SAM" id="Phobius"/>
    </source>
</evidence>
<dbReference type="InterPro" id="IPR001245">
    <property type="entry name" value="Ser-Thr/Tyr_kinase_cat_dom"/>
</dbReference>
<keyword evidence="8" id="KW-0677">Repeat</keyword>
<name>A0ABD1ZNB1_9MARC</name>
<dbReference type="GO" id="GO:0016020">
    <property type="term" value="C:membrane"/>
    <property type="evidence" value="ECO:0007669"/>
    <property type="project" value="UniProtKB-SubCell"/>
</dbReference>
<dbReference type="Gene3D" id="1.10.510.10">
    <property type="entry name" value="Transferase(Phosphotransferase) domain 1"/>
    <property type="match status" value="1"/>
</dbReference>
<dbReference type="AlphaFoldDB" id="A0ABD1ZNB1"/>
<evidence type="ECO:0000256" key="17">
    <source>
        <dbReference type="PROSITE-ProRule" id="PRU10141"/>
    </source>
</evidence>
<dbReference type="InterPro" id="IPR051824">
    <property type="entry name" value="LRR_Rcpt-Like_S/T_Kinase"/>
</dbReference>
<dbReference type="FunFam" id="1.10.510.10:FF:000384">
    <property type="entry name" value="G-type lectin S-receptor-like serine/threonine-protein kinase"/>
    <property type="match status" value="1"/>
</dbReference>
<dbReference type="Proteomes" id="UP001605036">
    <property type="component" value="Unassembled WGS sequence"/>
</dbReference>
<keyword evidence="4" id="KW-0433">Leucine-rich repeat</keyword>
<evidence type="ECO:0000256" key="14">
    <source>
        <dbReference type="ARBA" id="ARBA00023180"/>
    </source>
</evidence>
<reference evidence="21 22" key="1">
    <citation type="submission" date="2024-09" db="EMBL/GenBank/DDBJ databases">
        <title>Chromosome-scale assembly of Riccia fluitans.</title>
        <authorList>
            <person name="Paukszto L."/>
            <person name="Sawicki J."/>
            <person name="Karawczyk K."/>
            <person name="Piernik-Szablinska J."/>
            <person name="Szczecinska M."/>
            <person name="Mazdziarz M."/>
        </authorList>
    </citation>
    <scope>NUCLEOTIDE SEQUENCE [LARGE SCALE GENOMIC DNA]</scope>
    <source>
        <strain evidence="21">Rf_01</strain>
        <tissue evidence="21">Aerial parts of the thallus</tissue>
    </source>
</reference>
<evidence type="ECO:0000313" key="22">
    <source>
        <dbReference type="Proteomes" id="UP001605036"/>
    </source>
</evidence>
<dbReference type="SMART" id="SM00220">
    <property type="entry name" value="S_TKc"/>
    <property type="match status" value="1"/>
</dbReference>
<evidence type="ECO:0000256" key="1">
    <source>
        <dbReference type="ARBA" id="ARBA00004167"/>
    </source>
</evidence>
<feature type="region of interest" description="Disordered" evidence="18">
    <location>
        <begin position="1018"/>
        <end position="1068"/>
    </location>
</feature>
<sequence length="1068" mass="118224">MSLGRLILILTDVMALEKFCHMITSQLQPRGHCWTLLLVGILLYSSLVSVVTAQNVSEFISIDCGGKGGKDLDTDLEWVMDTGFLDSANKLADEGVAVPAITLYPRASTGGNSNTAGNVRVQSTYLILVSRLNFGGNASLPAIRYPFDKFDRLWYGAPLPEDKSSELRIVSPFAAVIGDGGARADQDNGTPVQVLGTAWEGVNMTSEISFSFDIARARATCPVSTFYINMMFLDVSPQRSSTDQRIVDIRLEHSGPEFFASSRWASFAPVDQNKTWRWFNYKQAYFGDEATYRITPSSNSTLPAMVNAVEVYGEFDAINQRTALLDVLSIRTFSDNLAEHVDTAGDPCLPVPWAWLVCSIEIPPRITQINLTSKALFGELKFDERSGSLSRLTVLDLSNNSFYGSLPTTLIQIVTLRALNVAQNNLSGELPSFLEKSLANLESISLRGNSFNGSLLSLIKALDDPVFSLDLSNNNFTDSIPVEISQLTNLRNLDLSHNSLTGTLDEKVVQLPLLTKLDLRNNALTGMVPDAIWSSKSKLVNVNLRRNEFTAINLTTWANTVLLNKSFDANQQQVSLVANKITNIILPSQDLFQELYPPAGTSPSQLDGESSPGFILLGGNPWCSELLGTNMTLVQRYLCRSNENENFLRPLIIQENSGLSTKIVIIIGVTCGLLILLMACILALILWRVMRRMYELHQIQEELAKDDVRPPFYKYEELKTATREFSKENELGKGAFGAVYKAVLADGSVVAVKRLFPTEQNVADFLKEVVLITGIKHRHLVQLKGCCVRDKQRMLVYEYAENKNLAEALWGKERSFDLTWTQRLNICVGIARGLSYLHEELQPKIIHRDIKPQNILLDKDLNAKIADFGLARPVVEDATQMATHVGGTLGYFSPEYATLGMFTEKLDVYSYGVLVLEIVSGKRCINLKSPVEDEIYLRTWAFRLCRENKLLDLAAKGLPTESKGDEILAVLKTALSCLQEDPSKRPTMSQVVNMLTGNSEFTIDIVRELKEQSGFSSNGLLNDSSVTTTVHSQTESESRGLLDSTSSSTSSAQPNIELGRMLSGVEPR</sequence>
<dbReference type="EMBL" id="JBHFFA010000001">
    <property type="protein sequence ID" value="KAL2652522.1"/>
    <property type="molecule type" value="Genomic_DNA"/>
</dbReference>
<dbReference type="InterPro" id="IPR003591">
    <property type="entry name" value="Leu-rich_rpt_typical-subtyp"/>
</dbReference>
<accession>A0ABD1ZNB1</accession>
<dbReference type="Pfam" id="PF00560">
    <property type="entry name" value="LRR_1"/>
    <property type="match status" value="4"/>
</dbReference>
<keyword evidence="11 17" id="KW-0067">ATP-binding</keyword>
<dbReference type="Pfam" id="PF12819">
    <property type="entry name" value="Malectin_like"/>
    <property type="match status" value="1"/>
</dbReference>
<keyword evidence="7" id="KW-0732">Signal</keyword>
<evidence type="ECO:0000256" key="18">
    <source>
        <dbReference type="SAM" id="MobiDB-lite"/>
    </source>
</evidence>
<evidence type="ECO:0000256" key="4">
    <source>
        <dbReference type="ARBA" id="ARBA00022614"/>
    </source>
</evidence>
<keyword evidence="10" id="KW-0418">Kinase</keyword>
<evidence type="ECO:0000256" key="3">
    <source>
        <dbReference type="ARBA" id="ARBA00022527"/>
    </source>
</evidence>
<dbReference type="PROSITE" id="PS00108">
    <property type="entry name" value="PROTEIN_KINASE_ST"/>
    <property type="match status" value="1"/>
</dbReference>
<dbReference type="EC" id="2.7.11.1" evidence="2"/>
<dbReference type="InterPro" id="IPR011009">
    <property type="entry name" value="Kinase-like_dom_sf"/>
</dbReference>
<evidence type="ECO:0000256" key="6">
    <source>
        <dbReference type="ARBA" id="ARBA00022692"/>
    </source>
</evidence>
<keyword evidence="9 17" id="KW-0547">Nucleotide-binding</keyword>
<keyword evidence="13 19" id="KW-0472">Membrane</keyword>
<dbReference type="InterPro" id="IPR017441">
    <property type="entry name" value="Protein_kinase_ATP_BS"/>
</dbReference>
<evidence type="ECO:0000256" key="2">
    <source>
        <dbReference type="ARBA" id="ARBA00012513"/>
    </source>
</evidence>
<comment type="subcellular location">
    <subcellularLocation>
        <location evidence="1">Membrane</location>
        <topology evidence="1">Single-pass membrane protein</topology>
    </subcellularLocation>
</comment>
<dbReference type="FunFam" id="3.30.200.20:FF:000162">
    <property type="entry name" value="Adenine nucleotide alpha hydrolase-like domain kinase"/>
    <property type="match status" value="1"/>
</dbReference>
<keyword evidence="6 19" id="KW-0812">Transmembrane</keyword>
<dbReference type="Gene3D" id="3.80.10.10">
    <property type="entry name" value="Ribonuclease Inhibitor"/>
    <property type="match status" value="2"/>
</dbReference>
<organism evidence="21 22">
    <name type="scientific">Riccia fluitans</name>
    <dbReference type="NCBI Taxonomy" id="41844"/>
    <lineage>
        <taxon>Eukaryota</taxon>
        <taxon>Viridiplantae</taxon>
        <taxon>Streptophyta</taxon>
        <taxon>Embryophyta</taxon>
        <taxon>Marchantiophyta</taxon>
        <taxon>Marchantiopsida</taxon>
        <taxon>Marchantiidae</taxon>
        <taxon>Marchantiales</taxon>
        <taxon>Ricciaceae</taxon>
        <taxon>Riccia</taxon>
    </lineage>
</organism>
<evidence type="ECO:0000256" key="15">
    <source>
        <dbReference type="ARBA" id="ARBA00047899"/>
    </source>
</evidence>
<feature type="binding site" evidence="17">
    <location>
        <position position="753"/>
    </location>
    <ligand>
        <name>ATP</name>
        <dbReference type="ChEBI" id="CHEBI:30616"/>
    </ligand>
</feature>
<dbReference type="PROSITE" id="PS00107">
    <property type="entry name" value="PROTEIN_KINASE_ATP"/>
    <property type="match status" value="1"/>
</dbReference>
<evidence type="ECO:0000256" key="10">
    <source>
        <dbReference type="ARBA" id="ARBA00022777"/>
    </source>
</evidence>